<dbReference type="RefSeq" id="XP_015876739.2">
    <property type="nucleotide sequence ID" value="XM_016021253.2"/>
</dbReference>
<proteinExistence type="inferred from homology"/>
<feature type="transmembrane region" description="Helical" evidence="7">
    <location>
        <begin position="124"/>
        <end position="149"/>
    </location>
</feature>
<gene>
    <name evidence="9" type="primary">LOC107413328</name>
</gene>
<keyword evidence="6 7" id="KW-0472">Membrane</keyword>
<keyword evidence="3" id="KW-0813">Transport</keyword>
<evidence type="ECO:0000313" key="8">
    <source>
        <dbReference type="Proteomes" id="UP001652623"/>
    </source>
</evidence>
<evidence type="ECO:0000256" key="1">
    <source>
        <dbReference type="ARBA" id="ARBA00004370"/>
    </source>
</evidence>
<accession>A0A6P3ZN64</accession>
<feature type="transmembrane region" description="Helical" evidence="7">
    <location>
        <begin position="92"/>
        <end position="112"/>
    </location>
</feature>
<dbReference type="GO" id="GO:0015211">
    <property type="term" value="F:purine nucleoside transmembrane transporter activity"/>
    <property type="evidence" value="ECO:0007669"/>
    <property type="project" value="InterPro"/>
</dbReference>
<comment type="similarity">
    <text evidence="2">Belongs to the purine permeases (TC 2.A.7.14) family.</text>
</comment>
<reference evidence="8" key="1">
    <citation type="submission" date="2025-05" db="UniProtKB">
        <authorList>
            <consortium name="RefSeq"/>
        </authorList>
    </citation>
    <scope>NUCLEOTIDE SEQUENCE [LARGE SCALE GENOMIC DNA]</scope>
</reference>
<dbReference type="GO" id="GO:0005345">
    <property type="term" value="F:purine nucleobase transmembrane transporter activity"/>
    <property type="evidence" value="ECO:0007669"/>
    <property type="project" value="UniProtKB-ARBA"/>
</dbReference>
<dbReference type="Pfam" id="PF16913">
    <property type="entry name" value="PUNUT"/>
    <property type="match status" value="1"/>
</dbReference>
<feature type="transmembrane region" description="Helical" evidence="7">
    <location>
        <begin position="40"/>
        <end position="62"/>
    </location>
</feature>
<evidence type="ECO:0000256" key="2">
    <source>
        <dbReference type="ARBA" id="ARBA00006213"/>
    </source>
</evidence>
<dbReference type="InParanoid" id="A0A6P3ZN64"/>
<evidence type="ECO:0000313" key="9">
    <source>
        <dbReference type="RefSeq" id="XP_015876739.2"/>
    </source>
</evidence>
<dbReference type="PANTHER" id="PTHR31376">
    <property type="entry name" value="OS09G0467300 PROTEIN-RELATED"/>
    <property type="match status" value="1"/>
</dbReference>
<organism evidence="8 9">
    <name type="scientific">Ziziphus jujuba</name>
    <name type="common">Chinese jujube</name>
    <name type="synonym">Ziziphus sativa</name>
    <dbReference type="NCBI Taxonomy" id="326968"/>
    <lineage>
        <taxon>Eukaryota</taxon>
        <taxon>Viridiplantae</taxon>
        <taxon>Streptophyta</taxon>
        <taxon>Embryophyta</taxon>
        <taxon>Tracheophyta</taxon>
        <taxon>Spermatophyta</taxon>
        <taxon>Magnoliopsida</taxon>
        <taxon>eudicotyledons</taxon>
        <taxon>Gunneridae</taxon>
        <taxon>Pentapetalae</taxon>
        <taxon>rosids</taxon>
        <taxon>fabids</taxon>
        <taxon>Rosales</taxon>
        <taxon>Rhamnaceae</taxon>
        <taxon>Paliureae</taxon>
        <taxon>Ziziphus</taxon>
    </lineage>
</organism>
<evidence type="ECO:0000256" key="3">
    <source>
        <dbReference type="ARBA" id="ARBA00022448"/>
    </source>
</evidence>
<comment type="subcellular location">
    <subcellularLocation>
        <location evidence="1">Membrane</location>
    </subcellularLocation>
</comment>
<dbReference type="KEGG" id="zju:107413328"/>
<feature type="transmembrane region" description="Helical" evidence="7">
    <location>
        <begin position="68"/>
        <end position="85"/>
    </location>
</feature>
<keyword evidence="8" id="KW-1185">Reference proteome</keyword>
<sequence length="185" mass="20306">MGEETHREVQLDMMMMVQGSSEESFQGSQPTRNYKWWIRVAMHSLMVLSGEAGATILVRFYYENVGKSKWMGTLLSFNAIFSFFLNSKKFNAYIVNSMVLVTISTTLLLLQANSLSHGVSDGKHATGLICTIGGSAGYGLVISLTEFAVQNVIKSETFSGVIDLAVYRSLITSCATIWGLFSSGE</sequence>
<evidence type="ECO:0000256" key="7">
    <source>
        <dbReference type="SAM" id="Phobius"/>
    </source>
</evidence>
<keyword evidence="5 7" id="KW-1133">Transmembrane helix</keyword>
<evidence type="ECO:0000256" key="4">
    <source>
        <dbReference type="ARBA" id="ARBA00022692"/>
    </source>
</evidence>
<name>A0A6P3ZN64_ZIZJJ</name>
<keyword evidence="4 7" id="KW-0812">Transmembrane</keyword>
<evidence type="ECO:0000256" key="5">
    <source>
        <dbReference type="ARBA" id="ARBA00022989"/>
    </source>
</evidence>
<dbReference type="InterPro" id="IPR030182">
    <property type="entry name" value="PUP_plant"/>
</dbReference>
<protein>
    <submittedName>
        <fullName evidence="9">Probable purine permease 6</fullName>
    </submittedName>
</protein>
<dbReference type="GO" id="GO:0016020">
    <property type="term" value="C:membrane"/>
    <property type="evidence" value="ECO:0007669"/>
    <property type="project" value="UniProtKB-SubCell"/>
</dbReference>
<evidence type="ECO:0000256" key="6">
    <source>
        <dbReference type="ARBA" id="ARBA00023136"/>
    </source>
</evidence>
<dbReference type="Proteomes" id="UP001652623">
    <property type="component" value="Chromosome 1"/>
</dbReference>
<dbReference type="PANTHER" id="PTHR31376:SF17">
    <property type="entry name" value="PURINE PERMEASE 21-RELATED"/>
    <property type="match status" value="1"/>
</dbReference>
<dbReference type="GeneID" id="107413328"/>
<reference evidence="9" key="2">
    <citation type="submission" date="2025-08" db="UniProtKB">
        <authorList>
            <consortium name="RefSeq"/>
        </authorList>
    </citation>
    <scope>IDENTIFICATION</scope>
    <source>
        <tissue evidence="9">Seedling</tissue>
    </source>
</reference>
<dbReference type="AlphaFoldDB" id="A0A6P3ZN64"/>